<proteinExistence type="inferred from homology"/>
<dbReference type="PIRSF" id="PIRSF004749">
    <property type="entry name" value="Pep_def"/>
    <property type="match status" value="1"/>
</dbReference>
<comment type="function">
    <text evidence="2">Removes the formyl group from the N-terminal Met of newly synthesized proteins. Requires at least a dipeptide for an efficient rate of reaction. N-terminal L-methionine is a prerequisite for activity but the enzyme has broad specificity at other positions.</text>
</comment>
<dbReference type="InterPro" id="IPR023635">
    <property type="entry name" value="Peptide_deformylase"/>
</dbReference>
<reference evidence="3 4" key="1">
    <citation type="submission" date="2022-03" db="EMBL/GenBank/DDBJ databases">
        <authorList>
            <person name="Koch H."/>
        </authorList>
    </citation>
    <scope>NUCLEOTIDE SEQUENCE [LARGE SCALE GENOMIC DNA]</scope>
    <source>
        <strain evidence="3 4">G1</strain>
    </source>
</reference>
<keyword evidence="4" id="KW-1185">Reference proteome</keyword>
<feature type="active site" evidence="2">
    <location>
        <position position="135"/>
    </location>
</feature>
<comment type="catalytic activity">
    <reaction evidence="2">
        <text>N-terminal N-formyl-L-methionyl-[peptide] + H2O = N-terminal L-methionyl-[peptide] + formate</text>
        <dbReference type="Rhea" id="RHEA:24420"/>
        <dbReference type="Rhea" id="RHEA-COMP:10639"/>
        <dbReference type="Rhea" id="RHEA-COMP:10640"/>
        <dbReference type="ChEBI" id="CHEBI:15377"/>
        <dbReference type="ChEBI" id="CHEBI:15740"/>
        <dbReference type="ChEBI" id="CHEBI:49298"/>
        <dbReference type="ChEBI" id="CHEBI:64731"/>
        <dbReference type="EC" id="3.5.1.88"/>
    </reaction>
</comment>
<dbReference type="NCBIfam" id="NF001159">
    <property type="entry name" value="PRK00150.1-3"/>
    <property type="match status" value="1"/>
</dbReference>
<feature type="binding site" evidence="2">
    <location>
        <position position="92"/>
    </location>
    <ligand>
        <name>Fe cation</name>
        <dbReference type="ChEBI" id="CHEBI:24875"/>
    </ligand>
</feature>
<dbReference type="PRINTS" id="PR01576">
    <property type="entry name" value="PDEFORMYLASE"/>
</dbReference>
<keyword evidence="2" id="KW-0408">Iron</keyword>
<feature type="binding site" evidence="2">
    <location>
        <position position="138"/>
    </location>
    <ligand>
        <name>Fe cation</name>
        <dbReference type="ChEBI" id="CHEBI:24875"/>
    </ligand>
</feature>
<comment type="similarity">
    <text evidence="1 2">Belongs to the polypeptide deformylase family.</text>
</comment>
<protein>
    <recommendedName>
        <fullName evidence="2">Peptide deformylase</fullName>
        <shortName evidence="2">PDF</shortName>
        <ecNumber evidence="2">3.5.1.88</ecNumber>
    </recommendedName>
    <alternativeName>
        <fullName evidence="2">Polypeptide deformylase</fullName>
    </alternativeName>
</protein>
<dbReference type="PANTHER" id="PTHR10458">
    <property type="entry name" value="PEPTIDE DEFORMYLASE"/>
    <property type="match status" value="1"/>
</dbReference>
<dbReference type="PANTHER" id="PTHR10458:SF22">
    <property type="entry name" value="PEPTIDE DEFORMYLASE"/>
    <property type="match status" value="1"/>
</dbReference>
<feature type="binding site" evidence="2">
    <location>
        <position position="134"/>
    </location>
    <ligand>
        <name>Fe cation</name>
        <dbReference type="ChEBI" id="CHEBI:24875"/>
    </ligand>
</feature>
<dbReference type="HAMAP" id="MF_00163">
    <property type="entry name" value="Pep_deformylase"/>
    <property type="match status" value="1"/>
</dbReference>
<gene>
    <name evidence="2 3" type="primary">def</name>
    <name evidence="3" type="ORF">GEAMG1_2393</name>
</gene>
<evidence type="ECO:0000313" key="4">
    <source>
        <dbReference type="Proteomes" id="UP001295463"/>
    </source>
</evidence>
<organism evidence="3 4">
    <name type="scientific">Trichlorobacter ammonificans</name>
    <dbReference type="NCBI Taxonomy" id="2916410"/>
    <lineage>
        <taxon>Bacteria</taxon>
        <taxon>Pseudomonadati</taxon>
        <taxon>Thermodesulfobacteriota</taxon>
        <taxon>Desulfuromonadia</taxon>
        <taxon>Geobacterales</taxon>
        <taxon>Geobacteraceae</taxon>
        <taxon>Trichlorobacter</taxon>
    </lineage>
</organism>
<comment type="cofactor">
    <cofactor evidence="2">
        <name>Fe(2+)</name>
        <dbReference type="ChEBI" id="CHEBI:29033"/>
    </cofactor>
    <text evidence="2">Binds 1 Fe(2+) ion.</text>
</comment>
<dbReference type="NCBIfam" id="TIGR00079">
    <property type="entry name" value="pept_deformyl"/>
    <property type="match status" value="1"/>
</dbReference>
<dbReference type="Gene3D" id="3.90.45.10">
    <property type="entry name" value="Peptide deformylase"/>
    <property type="match status" value="1"/>
</dbReference>
<dbReference type="CDD" id="cd00487">
    <property type="entry name" value="Pep_deformylase"/>
    <property type="match status" value="1"/>
</dbReference>
<dbReference type="GO" id="GO:0042586">
    <property type="term" value="F:peptide deformylase activity"/>
    <property type="evidence" value="ECO:0007669"/>
    <property type="project" value="UniProtKB-EC"/>
</dbReference>
<dbReference type="RefSeq" id="WP_305732994.1">
    <property type="nucleotide sequence ID" value="NZ_OW150024.1"/>
</dbReference>
<evidence type="ECO:0000256" key="2">
    <source>
        <dbReference type="HAMAP-Rule" id="MF_00163"/>
    </source>
</evidence>
<evidence type="ECO:0000256" key="1">
    <source>
        <dbReference type="ARBA" id="ARBA00010759"/>
    </source>
</evidence>
<dbReference type="EMBL" id="OW150024">
    <property type="protein sequence ID" value="CAH2032229.1"/>
    <property type="molecule type" value="Genomic_DNA"/>
</dbReference>
<keyword evidence="2 3" id="KW-0378">Hydrolase</keyword>
<sequence length="166" mass="18237">MIRPILSFPDPLLKQKSAPVEAVTDEVVQLARDMAETMYAAPGVGLAAPQVGVLQRIIVVDVSGKEEAPRLITVINPVITHAEGSVYEEEGCLSVPDYSASVSRHERVTVKGLSLEGQERIWQADGLLAIAFQHEIDHLDGILFVDRLSPLKRELYLKKCKKKGVL</sequence>
<name>A0ABM9DCR3_9BACT</name>
<keyword evidence="2" id="KW-0479">Metal-binding</keyword>
<dbReference type="Proteomes" id="UP001295463">
    <property type="component" value="Chromosome"/>
</dbReference>
<dbReference type="InterPro" id="IPR036821">
    <property type="entry name" value="Peptide_deformylase_sf"/>
</dbReference>
<dbReference type="EC" id="3.5.1.88" evidence="2"/>
<dbReference type="Pfam" id="PF01327">
    <property type="entry name" value="Pep_deformylase"/>
    <property type="match status" value="1"/>
</dbReference>
<keyword evidence="2" id="KW-0648">Protein biosynthesis</keyword>
<dbReference type="SUPFAM" id="SSF56420">
    <property type="entry name" value="Peptide deformylase"/>
    <property type="match status" value="1"/>
</dbReference>
<accession>A0ABM9DCR3</accession>
<evidence type="ECO:0000313" key="3">
    <source>
        <dbReference type="EMBL" id="CAH2032229.1"/>
    </source>
</evidence>